<proteinExistence type="predicted"/>
<accession>A0A059CX07</accession>
<evidence type="ECO:0000313" key="2">
    <source>
        <dbReference type="EMBL" id="KCW82465.1"/>
    </source>
</evidence>
<reference evidence="2" key="1">
    <citation type="submission" date="2013-07" db="EMBL/GenBank/DDBJ databases">
        <title>The genome of Eucalyptus grandis.</title>
        <authorList>
            <person name="Schmutz J."/>
            <person name="Hayes R."/>
            <person name="Myburg A."/>
            <person name="Tuskan G."/>
            <person name="Grattapaglia D."/>
            <person name="Rokhsar D.S."/>
        </authorList>
    </citation>
    <scope>NUCLEOTIDE SEQUENCE</scope>
    <source>
        <tissue evidence="2">Leaf extractions</tissue>
    </source>
</reference>
<organism evidence="2">
    <name type="scientific">Eucalyptus grandis</name>
    <name type="common">Flooded gum</name>
    <dbReference type="NCBI Taxonomy" id="71139"/>
    <lineage>
        <taxon>Eukaryota</taxon>
        <taxon>Viridiplantae</taxon>
        <taxon>Streptophyta</taxon>
        <taxon>Embryophyta</taxon>
        <taxon>Tracheophyta</taxon>
        <taxon>Spermatophyta</taxon>
        <taxon>Magnoliopsida</taxon>
        <taxon>eudicotyledons</taxon>
        <taxon>Gunneridae</taxon>
        <taxon>Pentapetalae</taxon>
        <taxon>rosids</taxon>
        <taxon>malvids</taxon>
        <taxon>Myrtales</taxon>
        <taxon>Myrtaceae</taxon>
        <taxon>Myrtoideae</taxon>
        <taxon>Eucalypteae</taxon>
        <taxon>Eucalyptus</taxon>
    </lineage>
</organism>
<gene>
    <name evidence="2" type="ORF">EUGRSUZ_C03855</name>
</gene>
<dbReference type="EMBL" id="KK198755">
    <property type="protein sequence ID" value="KCW82465.1"/>
    <property type="molecule type" value="Genomic_DNA"/>
</dbReference>
<evidence type="ECO:0000256" key="1">
    <source>
        <dbReference type="SAM" id="MobiDB-lite"/>
    </source>
</evidence>
<dbReference type="InParanoid" id="A0A059CX07"/>
<sequence length="103" mass="11079">MVMMILQLGHRQSVAPSPSHGGSSSDGASIFVGFDDFHACLWSRTMKDFNMSSPSITECRESDRSRSSLRSFSGGAGNHVHLPLMLSSSARSLHHASSTNISL</sequence>
<dbReference type="Gramene" id="KCW82465">
    <property type="protein sequence ID" value="KCW82465"/>
    <property type="gene ID" value="EUGRSUZ_C03855"/>
</dbReference>
<name>A0A059CX07_EUCGR</name>
<dbReference type="AlphaFoldDB" id="A0A059CX07"/>
<feature type="region of interest" description="Disordered" evidence="1">
    <location>
        <begin position="51"/>
        <end position="77"/>
    </location>
</feature>
<protein>
    <submittedName>
        <fullName evidence="2">Uncharacterized protein</fullName>
    </submittedName>
</protein>